<evidence type="ECO:0000313" key="1">
    <source>
        <dbReference type="EMBL" id="TGY66627.1"/>
    </source>
</evidence>
<protein>
    <submittedName>
        <fullName evidence="1">Rrf2 family transcriptional regulator</fullName>
    </submittedName>
</protein>
<gene>
    <name evidence="1" type="ORF">E5336_03635</name>
</gene>
<name>A0AC61R977_9FIRM</name>
<organism evidence="1 2">
    <name type="scientific">Dubosiella muris</name>
    <dbReference type="NCBI Taxonomy" id="3038133"/>
    <lineage>
        <taxon>Bacteria</taxon>
        <taxon>Bacillati</taxon>
        <taxon>Bacillota</taxon>
        <taxon>Erysipelotrichia</taxon>
        <taxon>Erysipelotrichales</taxon>
        <taxon>Erysipelotrichaceae</taxon>
        <taxon>Dubosiella</taxon>
    </lineage>
</organism>
<comment type="caution">
    <text evidence="1">The sequence shown here is derived from an EMBL/GenBank/DDBJ whole genome shotgun (WGS) entry which is preliminary data.</text>
</comment>
<accession>A0AC61R977</accession>
<dbReference type="Proteomes" id="UP000308836">
    <property type="component" value="Unassembled WGS sequence"/>
</dbReference>
<evidence type="ECO:0000313" key="2">
    <source>
        <dbReference type="Proteomes" id="UP000308836"/>
    </source>
</evidence>
<dbReference type="EMBL" id="SRYG01000005">
    <property type="protein sequence ID" value="TGY66627.1"/>
    <property type="molecule type" value="Genomic_DNA"/>
</dbReference>
<keyword evidence="2" id="KW-1185">Reference proteome</keyword>
<reference evidence="1" key="1">
    <citation type="submission" date="2019-04" db="EMBL/GenBank/DDBJ databases">
        <title>Microbes associate with the intestines of laboratory mice.</title>
        <authorList>
            <person name="Navarre W."/>
            <person name="Wong E."/>
            <person name="Huang K."/>
            <person name="Tropini C."/>
            <person name="Ng K."/>
            <person name="Yu B."/>
        </authorList>
    </citation>
    <scope>NUCLEOTIDE SEQUENCE</scope>
    <source>
        <strain evidence="1">NM09_H32</strain>
    </source>
</reference>
<sequence>MKISTKGRYALLLIIDLAQHQDEGFVSLKEIANRQGISKKYLEQIVIPLNQAHMLSSNRGSQGGYRLIENPRTISVYDILSATEECMLPVSCLETGNHLCDRENQCMIKWMWEGLSEVTQDYLKSISLQDLVDHTTPSKQTR</sequence>
<proteinExistence type="predicted"/>